<feature type="domain" description="DUF4352" evidence="2">
    <location>
        <begin position="64"/>
        <end position="148"/>
    </location>
</feature>
<dbReference type="KEGG" id="dtu:Dtur_0709"/>
<proteinExistence type="predicted"/>
<dbReference type="EMBL" id="CP001251">
    <property type="protein sequence ID" value="ACK41994.1"/>
    <property type="molecule type" value="Genomic_DNA"/>
</dbReference>
<dbReference type="OrthoDB" id="9813197at2"/>
<dbReference type="Gene3D" id="2.60.40.1240">
    <property type="match status" value="1"/>
</dbReference>
<dbReference type="InterPro" id="IPR029051">
    <property type="entry name" value="DUF4352"/>
</dbReference>
<keyword evidence="4" id="KW-1185">Reference proteome</keyword>
<evidence type="ECO:0000256" key="1">
    <source>
        <dbReference type="ARBA" id="ARBA00022729"/>
    </source>
</evidence>
<sequence length="163" mass="19035">MRKGVILIIIWLLFFSLSFGETTPLIIQGKEVKGENLDGLIVYILKVQKIEELPLYLDFKYLPEGIFYMVNLFIWNKTEKEILLTHNNFSLIDDDGRKNPVSTFASVYYALRDYNVFFKKYIKPGELMEGYLIFEINKSNTPYKLNIVDIPEKGKSYTVSLNL</sequence>
<organism evidence="3 4">
    <name type="scientific">Dictyoglomus turgidum (strain DSM 6724 / Z-1310)</name>
    <dbReference type="NCBI Taxonomy" id="515635"/>
    <lineage>
        <taxon>Bacteria</taxon>
        <taxon>Pseudomonadati</taxon>
        <taxon>Dictyoglomota</taxon>
        <taxon>Dictyoglomia</taxon>
        <taxon>Dictyoglomales</taxon>
        <taxon>Dictyoglomaceae</taxon>
        <taxon>Dictyoglomus</taxon>
    </lineage>
</organism>
<name>B8DZR1_DICTD</name>
<protein>
    <recommendedName>
        <fullName evidence="2">DUF4352 domain-containing protein</fullName>
    </recommendedName>
</protein>
<dbReference type="RefSeq" id="WP_012583079.1">
    <property type="nucleotide sequence ID" value="NC_011661.1"/>
</dbReference>
<dbReference type="EnsemblBacteria" id="ACK41994">
    <property type="protein sequence ID" value="ACK41994"/>
    <property type="gene ID" value="Dtur_0709"/>
</dbReference>
<dbReference type="AlphaFoldDB" id="B8DZR1"/>
<gene>
    <name evidence="3" type="ordered locus">Dtur_0709</name>
</gene>
<evidence type="ECO:0000313" key="3">
    <source>
        <dbReference type="EMBL" id="ACK41994.1"/>
    </source>
</evidence>
<dbReference type="HOGENOM" id="CLU_1624512_0_0_0"/>
<evidence type="ECO:0000259" key="2">
    <source>
        <dbReference type="Pfam" id="PF11611"/>
    </source>
</evidence>
<evidence type="ECO:0000313" key="4">
    <source>
        <dbReference type="Proteomes" id="UP000007719"/>
    </source>
</evidence>
<dbReference type="Pfam" id="PF11611">
    <property type="entry name" value="DUF4352"/>
    <property type="match status" value="1"/>
</dbReference>
<keyword evidence="1" id="KW-0732">Signal</keyword>
<dbReference type="InParanoid" id="B8DZR1"/>
<dbReference type="InterPro" id="IPR029050">
    <property type="entry name" value="Immunoprotect_excell_Ig-like"/>
</dbReference>
<reference evidence="4" key="1">
    <citation type="journal article" date="2016" name="Front. Microbiol.">
        <title>The complete genome sequence of hyperthermophile Dictyoglomus turgidum DSM 6724 reveals a specialized carbohydrate fermentor.</title>
        <authorList>
            <person name="Brumm P.J."/>
            <person name="Gowda K."/>
            <person name="Robb F.T."/>
            <person name="Mead D.A."/>
        </authorList>
    </citation>
    <scope>NUCLEOTIDE SEQUENCE [LARGE SCALE GENOMIC DNA]</scope>
    <source>
        <strain evidence="4">DSM 6724 / Z-1310</strain>
    </source>
</reference>
<accession>B8DZR1</accession>
<dbReference type="STRING" id="515635.Dtur_0709"/>
<dbReference type="Proteomes" id="UP000007719">
    <property type="component" value="Chromosome"/>
</dbReference>